<dbReference type="AlphaFoldDB" id="A0A1G7G5Y1"/>
<organism evidence="1 2">
    <name type="scientific">Sphingomonas carotinifaciens</name>
    <dbReference type="NCBI Taxonomy" id="1166323"/>
    <lineage>
        <taxon>Bacteria</taxon>
        <taxon>Pseudomonadati</taxon>
        <taxon>Pseudomonadota</taxon>
        <taxon>Alphaproteobacteria</taxon>
        <taxon>Sphingomonadales</taxon>
        <taxon>Sphingomonadaceae</taxon>
        <taxon>Sphingomonas</taxon>
    </lineage>
</organism>
<protein>
    <submittedName>
        <fullName evidence="1">Uncharacterized protein</fullName>
    </submittedName>
</protein>
<accession>A0A1G7G5Y1</accession>
<proteinExistence type="predicted"/>
<reference evidence="1 2" key="1">
    <citation type="submission" date="2016-10" db="EMBL/GenBank/DDBJ databases">
        <authorList>
            <person name="Varghese N."/>
            <person name="Submissions S."/>
        </authorList>
    </citation>
    <scope>NUCLEOTIDE SEQUENCE [LARGE SCALE GENOMIC DNA]</scope>
    <source>
        <strain evidence="1 2">S7-754</strain>
    </source>
</reference>
<name>A0A1G7G5Y1_9SPHN</name>
<evidence type="ECO:0000313" key="2">
    <source>
        <dbReference type="Proteomes" id="UP000323502"/>
    </source>
</evidence>
<sequence>MGVQETIMAVALVSVGSMLMWLEAAWRKRS</sequence>
<dbReference type="Proteomes" id="UP000323502">
    <property type="component" value="Unassembled WGS sequence"/>
</dbReference>
<gene>
    <name evidence="1" type="ORF">SAMN05216557_101722</name>
</gene>
<evidence type="ECO:0000313" key="1">
    <source>
        <dbReference type="EMBL" id="SDE83554.1"/>
    </source>
</evidence>
<keyword evidence="2" id="KW-1185">Reference proteome</keyword>
<dbReference type="EMBL" id="FNBI01000001">
    <property type="protein sequence ID" value="SDE83554.1"/>
    <property type="molecule type" value="Genomic_DNA"/>
</dbReference>